<gene>
    <name evidence="2" type="ORF">C361_05472</name>
</gene>
<dbReference type="FunFam" id="3.30.1050.10:FF:000001">
    <property type="entry name" value="Putative Non-specific lipid-transfer protein"/>
    <property type="match status" value="1"/>
</dbReference>
<dbReference type="PANTHER" id="PTHR10094">
    <property type="entry name" value="STEROL CARRIER PROTEIN 2 SCP-2 FAMILY PROTEIN"/>
    <property type="match status" value="1"/>
</dbReference>
<dbReference type="Proteomes" id="UP000199727">
    <property type="component" value="Unassembled WGS sequence"/>
</dbReference>
<dbReference type="Gene3D" id="3.30.1050.10">
    <property type="entry name" value="SCP2 sterol-binding domain"/>
    <property type="match status" value="1"/>
</dbReference>
<dbReference type="InterPro" id="IPR003033">
    <property type="entry name" value="SCP2_sterol-bd_dom"/>
</dbReference>
<comment type="caution">
    <text evidence="2">The sequence shown here is derived from an EMBL/GenBank/DDBJ whole genome shotgun (WGS) entry which is preliminary data.</text>
</comment>
<dbReference type="Pfam" id="PF02036">
    <property type="entry name" value="SCP2"/>
    <property type="match status" value="1"/>
</dbReference>
<proteinExistence type="predicted"/>
<dbReference type="OrthoDB" id="10265837at2759"/>
<dbReference type="EMBL" id="AMKT01000069">
    <property type="protein sequence ID" value="OXG16024.1"/>
    <property type="molecule type" value="Genomic_DNA"/>
</dbReference>
<evidence type="ECO:0000259" key="1">
    <source>
        <dbReference type="Pfam" id="PF02036"/>
    </source>
</evidence>
<evidence type="ECO:0000313" key="2">
    <source>
        <dbReference type="EMBL" id="OXG16024.1"/>
    </source>
</evidence>
<evidence type="ECO:0000313" key="3">
    <source>
        <dbReference type="Proteomes" id="UP000199727"/>
    </source>
</evidence>
<feature type="domain" description="SCP2" evidence="1">
    <location>
        <begin position="60"/>
        <end position="158"/>
    </location>
</feature>
<dbReference type="AlphaFoldDB" id="A0A854Q9P8"/>
<reference evidence="2 3" key="1">
    <citation type="submission" date="2017-06" db="EMBL/GenBank/DDBJ databases">
        <title>Global population genomics of the pathogenic fungus Cryptococcus neoformans var. grubii.</title>
        <authorList>
            <person name="Cuomo C."/>
            <person name="Litvintseva A."/>
            <person name="Chen Y."/>
            <person name="Young S."/>
            <person name="Zeng Q."/>
            <person name="Chapman S."/>
            <person name="Gujja S."/>
            <person name="Saif S."/>
            <person name="Birren B."/>
        </authorList>
    </citation>
    <scope>NUCLEOTIDE SEQUENCE [LARGE SCALE GENOMIC DNA]</scope>
    <source>
        <strain evidence="2 3">Tu259-1</strain>
    </source>
</reference>
<sequence>MSIALALYCSHRQYSIQFLRTVLQSLHRISTVYTTLSSMSDLTEPGFKTSNVLSSLASVFEKMPDAEKKSQIKKTNGVFQLNVKNSQGKEAIWVIDLKNEGKVTKGPANRPDVSISLSDDTFIGLADGKVNAQKAFMTGGLKVKGNIMLATKLDAVLKNAKAKL</sequence>
<dbReference type="SUPFAM" id="SSF55718">
    <property type="entry name" value="SCP-like"/>
    <property type="match status" value="1"/>
</dbReference>
<name>A0A854Q9P8_CRYNE</name>
<dbReference type="GO" id="GO:0005829">
    <property type="term" value="C:cytosol"/>
    <property type="evidence" value="ECO:0007669"/>
    <property type="project" value="TreeGrafter"/>
</dbReference>
<dbReference type="InterPro" id="IPR036527">
    <property type="entry name" value="SCP2_sterol-bd_dom_sf"/>
</dbReference>
<organism evidence="2 3">
    <name type="scientific">Cryptococcus neoformans Tu259-1</name>
    <dbReference type="NCBI Taxonomy" id="1230072"/>
    <lineage>
        <taxon>Eukaryota</taxon>
        <taxon>Fungi</taxon>
        <taxon>Dikarya</taxon>
        <taxon>Basidiomycota</taxon>
        <taxon>Agaricomycotina</taxon>
        <taxon>Tremellomycetes</taxon>
        <taxon>Tremellales</taxon>
        <taxon>Cryptococcaceae</taxon>
        <taxon>Cryptococcus</taxon>
        <taxon>Cryptococcus neoformans species complex</taxon>
    </lineage>
</organism>
<accession>A0A854Q9P8</accession>
<dbReference type="PANTHER" id="PTHR10094:SF28">
    <property type="entry name" value="SCP2 DOMAIN-CONTAINING PROTEIN"/>
    <property type="match status" value="1"/>
</dbReference>
<protein>
    <submittedName>
        <fullName evidence="2">Sterol-binding protein</fullName>
    </submittedName>
</protein>